<comment type="caution">
    <text evidence="3">The sequence shown here is derived from an EMBL/GenBank/DDBJ whole genome shotgun (WGS) entry which is preliminary data.</text>
</comment>
<evidence type="ECO:0008006" key="5">
    <source>
        <dbReference type="Google" id="ProtNLM"/>
    </source>
</evidence>
<dbReference type="Proteomes" id="UP001177140">
    <property type="component" value="Unassembled WGS sequence"/>
</dbReference>
<proteinExistence type="predicted"/>
<evidence type="ECO:0000313" key="4">
    <source>
        <dbReference type="Proteomes" id="UP001177140"/>
    </source>
</evidence>
<feature type="transmembrane region" description="Helical" evidence="2">
    <location>
        <begin position="155"/>
        <end position="180"/>
    </location>
</feature>
<evidence type="ECO:0000256" key="1">
    <source>
        <dbReference type="SAM" id="MobiDB-lite"/>
    </source>
</evidence>
<name>A0AA41SHB1_PAPNU</name>
<evidence type="ECO:0000256" key="2">
    <source>
        <dbReference type="SAM" id="Phobius"/>
    </source>
</evidence>
<dbReference type="PANTHER" id="PTHR37768">
    <property type="entry name" value="OS06G0694800 PROTEIN"/>
    <property type="match status" value="1"/>
</dbReference>
<gene>
    <name evidence="3" type="ORF">MKW94_025201</name>
</gene>
<keyword evidence="2" id="KW-0812">Transmembrane</keyword>
<sequence length="195" mass="20365">MALASSQQSFLTNTLVPSVATHRPKSMSFFLSSSTIVSSKLSSNNNQHDPSSSPTRNKNEMKLAKMALVALVAGALTLGSVHDEALAAKSGGRIGGQEFRSSAPRPSAPRASGPRINNSSRTNIYINPGIAPPLGGYGYGGYAVPYYGGYGFSPFSLIGFGGGFELFGLALFLGAAAAVVRRFTGSSRSDDEDDY</sequence>
<dbReference type="AlphaFoldDB" id="A0AA41SHB1"/>
<keyword evidence="4" id="KW-1185">Reference proteome</keyword>
<dbReference type="EMBL" id="JAJJMA010146589">
    <property type="protein sequence ID" value="MCL7034538.1"/>
    <property type="molecule type" value="Genomic_DNA"/>
</dbReference>
<evidence type="ECO:0000313" key="3">
    <source>
        <dbReference type="EMBL" id="MCL7034538.1"/>
    </source>
</evidence>
<keyword evidence="2" id="KW-0472">Membrane</keyword>
<keyword evidence="2" id="KW-1133">Transmembrane helix</keyword>
<reference evidence="3" key="1">
    <citation type="submission" date="2022-03" db="EMBL/GenBank/DDBJ databases">
        <title>A functionally conserved STORR gene fusion in Papaver species that diverged 16.8 million years ago.</title>
        <authorList>
            <person name="Catania T."/>
        </authorList>
    </citation>
    <scope>NUCLEOTIDE SEQUENCE</scope>
    <source>
        <strain evidence="3">S-191538</strain>
    </source>
</reference>
<protein>
    <recommendedName>
        <fullName evidence="5">Transmembrane protein</fullName>
    </recommendedName>
</protein>
<feature type="region of interest" description="Disordered" evidence="1">
    <location>
        <begin position="96"/>
        <end position="120"/>
    </location>
</feature>
<organism evidence="3 4">
    <name type="scientific">Papaver nudicaule</name>
    <name type="common">Iceland poppy</name>
    <dbReference type="NCBI Taxonomy" id="74823"/>
    <lineage>
        <taxon>Eukaryota</taxon>
        <taxon>Viridiplantae</taxon>
        <taxon>Streptophyta</taxon>
        <taxon>Embryophyta</taxon>
        <taxon>Tracheophyta</taxon>
        <taxon>Spermatophyta</taxon>
        <taxon>Magnoliopsida</taxon>
        <taxon>Ranunculales</taxon>
        <taxon>Papaveraceae</taxon>
        <taxon>Papaveroideae</taxon>
        <taxon>Papaver</taxon>
    </lineage>
</organism>
<feature type="compositionally biased region" description="Low complexity" evidence="1">
    <location>
        <begin position="100"/>
        <end position="115"/>
    </location>
</feature>
<accession>A0AA41SHB1</accession>
<dbReference type="PANTHER" id="PTHR37768:SF2">
    <property type="entry name" value="OS06G0694800 PROTEIN"/>
    <property type="match status" value="1"/>
</dbReference>